<protein>
    <submittedName>
        <fullName evidence="2">Transcription elongation factor GreA</fullName>
    </submittedName>
</protein>
<dbReference type="RefSeq" id="WP_232500052.1">
    <property type="nucleotide sequence ID" value="NZ_BAAANH010000001.1"/>
</dbReference>
<evidence type="ECO:0000313" key="2">
    <source>
        <dbReference type="EMBL" id="GAA1750809.1"/>
    </source>
</evidence>
<accession>A0ABN2K8W1</accession>
<proteinExistence type="predicted"/>
<dbReference type="EMBL" id="BAAANH010000001">
    <property type="protein sequence ID" value="GAA1750809.1"/>
    <property type="molecule type" value="Genomic_DNA"/>
</dbReference>
<dbReference type="InterPro" id="IPR001437">
    <property type="entry name" value="Tscrpt_elong_fac_GreA/B_C"/>
</dbReference>
<dbReference type="SUPFAM" id="SSF54534">
    <property type="entry name" value="FKBP-like"/>
    <property type="match status" value="1"/>
</dbReference>
<comment type="caution">
    <text evidence="2">The sequence shown here is derived from an EMBL/GenBank/DDBJ whole genome shotgun (WGS) entry which is preliminary data.</text>
</comment>
<dbReference type="Gene3D" id="3.10.50.30">
    <property type="entry name" value="Transcription elongation factor, GreA/GreB, C-terminal domain"/>
    <property type="match status" value="1"/>
</dbReference>
<evidence type="ECO:0000259" key="1">
    <source>
        <dbReference type="Pfam" id="PF01272"/>
    </source>
</evidence>
<keyword evidence="2" id="KW-0648">Protein biosynthesis</keyword>
<dbReference type="GO" id="GO:0003746">
    <property type="term" value="F:translation elongation factor activity"/>
    <property type="evidence" value="ECO:0007669"/>
    <property type="project" value="UniProtKB-KW"/>
</dbReference>
<feature type="domain" description="Transcription elongation factor GreA/GreB C-terminal" evidence="1">
    <location>
        <begin position="90"/>
        <end position="137"/>
    </location>
</feature>
<dbReference type="InterPro" id="IPR036953">
    <property type="entry name" value="GreA/GreB_C_sf"/>
</dbReference>
<evidence type="ECO:0000313" key="3">
    <source>
        <dbReference type="Proteomes" id="UP001500506"/>
    </source>
</evidence>
<sequence>MSTTSNDTLWLTRAAFDRLQAELDEFTARPGEVTPEAEARILELKSLIRRAEVGDKADDGLVEPGMIIVVQFEGDAAPTEFLLAERGLTGDESDVDVDVYSPTSPLGVVIVGKYAGEDFAYDTPTGRRIQGEIVSATPFHG</sequence>
<keyword evidence="3" id="KW-1185">Reference proteome</keyword>
<keyword evidence="2" id="KW-0251">Elongation factor</keyword>
<organism evidence="2 3">
    <name type="scientific">Agromyces humatus</name>
    <dbReference type="NCBI Taxonomy" id="279573"/>
    <lineage>
        <taxon>Bacteria</taxon>
        <taxon>Bacillati</taxon>
        <taxon>Actinomycetota</taxon>
        <taxon>Actinomycetes</taxon>
        <taxon>Micrococcales</taxon>
        <taxon>Microbacteriaceae</taxon>
        <taxon>Agromyces</taxon>
    </lineage>
</organism>
<dbReference type="Pfam" id="PF01272">
    <property type="entry name" value="GreA_GreB"/>
    <property type="match status" value="1"/>
</dbReference>
<gene>
    <name evidence="2" type="primary">greA_1</name>
    <name evidence="2" type="ORF">GCM10009747_05240</name>
</gene>
<reference evidence="2 3" key="1">
    <citation type="journal article" date="2019" name="Int. J. Syst. Evol. Microbiol.">
        <title>The Global Catalogue of Microorganisms (GCM) 10K type strain sequencing project: providing services to taxonomists for standard genome sequencing and annotation.</title>
        <authorList>
            <consortium name="The Broad Institute Genomics Platform"/>
            <consortium name="The Broad Institute Genome Sequencing Center for Infectious Disease"/>
            <person name="Wu L."/>
            <person name="Ma J."/>
        </authorList>
    </citation>
    <scope>NUCLEOTIDE SEQUENCE [LARGE SCALE GENOMIC DNA]</scope>
    <source>
        <strain evidence="2 3">JCM 14319</strain>
    </source>
</reference>
<dbReference type="Proteomes" id="UP001500506">
    <property type="component" value="Unassembled WGS sequence"/>
</dbReference>
<name>A0ABN2K8W1_9MICO</name>